<dbReference type="RefSeq" id="WP_137101153.1">
    <property type="nucleotide sequence ID" value="NZ_CP039865.1"/>
</dbReference>
<evidence type="ECO:0000313" key="2">
    <source>
        <dbReference type="Proteomes" id="UP000298588"/>
    </source>
</evidence>
<dbReference type="Proteomes" id="UP000298588">
    <property type="component" value="Chromosome"/>
</dbReference>
<organism evidence="1 2">
    <name type="scientific">Phreatobacter aquaticus</name>
    <dbReference type="NCBI Taxonomy" id="2570229"/>
    <lineage>
        <taxon>Bacteria</taxon>
        <taxon>Pseudomonadati</taxon>
        <taxon>Pseudomonadota</taxon>
        <taxon>Alphaproteobacteria</taxon>
        <taxon>Hyphomicrobiales</taxon>
        <taxon>Phreatobacteraceae</taxon>
        <taxon>Phreatobacter</taxon>
    </lineage>
</organism>
<proteinExistence type="predicted"/>
<evidence type="ECO:0000313" key="1">
    <source>
        <dbReference type="EMBL" id="QCK87825.1"/>
    </source>
</evidence>
<dbReference type="KEGG" id="paqt:E8L99_19735"/>
<reference evidence="1 2" key="1">
    <citation type="submission" date="2019-04" db="EMBL/GenBank/DDBJ databases">
        <title>Phreatobacter aquaticus sp. nov.</title>
        <authorList>
            <person name="Choi A."/>
            <person name="Baek K."/>
        </authorList>
    </citation>
    <scope>NUCLEOTIDE SEQUENCE [LARGE SCALE GENOMIC DNA]</scope>
    <source>
        <strain evidence="1 2">NMCR1094</strain>
    </source>
</reference>
<name>A0A4D7QL54_9HYPH</name>
<accession>A0A4D7QL54</accession>
<protein>
    <submittedName>
        <fullName evidence="1">Uncharacterized protein</fullName>
    </submittedName>
</protein>
<gene>
    <name evidence="1" type="ORF">E8L99_19735</name>
</gene>
<dbReference type="OrthoDB" id="8139499at2"/>
<dbReference type="AlphaFoldDB" id="A0A4D7QL54"/>
<sequence>MTLFARLRLTDRHLRFRSGDRDGKTDQARLEAVRAAIDEAIGSIDREAAGVSRRLAEATQKAAGLSGNEEALDGERDAADEKLLCEAERQLMGATRRLEALRAHRQHFEHLLRQVAGDTAGPRPVAAN</sequence>
<dbReference type="EMBL" id="CP039865">
    <property type="protein sequence ID" value="QCK87825.1"/>
    <property type="molecule type" value="Genomic_DNA"/>
</dbReference>
<keyword evidence="2" id="KW-1185">Reference proteome</keyword>